<evidence type="ECO:0000313" key="2">
    <source>
        <dbReference type="EMBL" id="GAA3791934.1"/>
    </source>
</evidence>
<sequence length="144" mass="14754">MGGRVCDVDLHTGGCRDPEKIVEQVLVFGDHQGAVHGTASLSSGDHHPKTRTTFMDPSGILWITASRGPSSSCGVVPPLRGAGLAAYRCVRTAGMTLSRKALPEEKGGAGRVVGAPGKRGDPRRGGRAGVANRSGSGGVEPVPF</sequence>
<protein>
    <submittedName>
        <fullName evidence="2">Uncharacterized protein</fullName>
    </submittedName>
</protein>
<dbReference type="EMBL" id="BAAAZR010000001">
    <property type="protein sequence ID" value="GAA3791934.1"/>
    <property type="molecule type" value="Genomic_DNA"/>
</dbReference>
<evidence type="ECO:0000256" key="1">
    <source>
        <dbReference type="SAM" id="MobiDB-lite"/>
    </source>
</evidence>
<dbReference type="Proteomes" id="UP001500888">
    <property type="component" value="Unassembled WGS sequence"/>
</dbReference>
<gene>
    <name evidence="2" type="ORF">GCM10022226_08740</name>
</gene>
<feature type="region of interest" description="Disordered" evidence="1">
    <location>
        <begin position="101"/>
        <end position="144"/>
    </location>
</feature>
<organism evidence="2 3">
    <name type="scientific">Sphaerisporangium flaviroseum</name>
    <dbReference type="NCBI Taxonomy" id="509199"/>
    <lineage>
        <taxon>Bacteria</taxon>
        <taxon>Bacillati</taxon>
        <taxon>Actinomycetota</taxon>
        <taxon>Actinomycetes</taxon>
        <taxon>Streptosporangiales</taxon>
        <taxon>Streptosporangiaceae</taxon>
        <taxon>Sphaerisporangium</taxon>
    </lineage>
</organism>
<keyword evidence="3" id="KW-1185">Reference proteome</keyword>
<name>A0ABP7HDX8_9ACTN</name>
<evidence type="ECO:0000313" key="3">
    <source>
        <dbReference type="Proteomes" id="UP001500888"/>
    </source>
</evidence>
<proteinExistence type="predicted"/>
<reference evidence="3" key="1">
    <citation type="journal article" date="2019" name="Int. J. Syst. Evol. Microbiol.">
        <title>The Global Catalogue of Microorganisms (GCM) 10K type strain sequencing project: providing services to taxonomists for standard genome sequencing and annotation.</title>
        <authorList>
            <consortium name="The Broad Institute Genomics Platform"/>
            <consortium name="The Broad Institute Genome Sequencing Center for Infectious Disease"/>
            <person name="Wu L."/>
            <person name="Ma J."/>
        </authorList>
    </citation>
    <scope>NUCLEOTIDE SEQUENCE [LARGE SCALE GENOMIC DNA]</scope>
    <source>
        <strain evidence="3">JCM 16908</strain>
    </source>
</reference>
<comment type="caution">
    <text evidence="2">The sequence shown here is derived from an EMBL/GenBank/DDBJ whole genome shotgun (WGS) entry which is preliminary data.</text>
</comment>
<accession>A0ABP7HDX8</accession>